<feature type="region of interest" description="Disordered" evidence="1">
    <location>
        <begin position="180"/>
        <end position="212"/>
    </location>
</feature>
<feature type="signal peptide" evidence="2">
    <location>
        <begin position="1"/>
        <end position="18"/>
    </location>
</feature>
<evidence type="ECO:0008006" key="5">
    <source>
        <dbReference type="Google" id="ProtNLM"/>
    </source>
</evidence>
<dbReference type="Proteomes" id="UP000308652">
    <property type="component" value="Unassembled WGS sequence"/>
</dbReference>
<dbReference type="CDD" id="cd00920">
    <property type="entry name" value="Cupredoxin"/>
    <property type="match status" value="1"/>
</dbReference>
<dbReference type="PANTHER" id="PTHR34883:SF4">
    <property type="entry name" value="CUPREDOXIN"/>
    <property type="match status" value="1"/>
</dbReference>
<dbReference type="STRING" id="68775.A0A5C3MBQ1"/>
<dbReference type="Gene3D" id="2.60.40.420">
    <property type="entry name" value="Cupredoxins - blue copper proteins"/>
    <property type="match status" value="1"/>
</dbReference>
<sequence>MHFTTIAAALIPAVAVYAADITIAVGANNGLVFDPPSVTAQLNDNLIFQFMSKNHSVTQSTFANPCTKSGIDSGFQAVTPGNVPQWNVTVNDPTTPLWMFCAQTNPANHCQAGMVFAVNPPADKTFDMFQAAAKALAATSGASSAAPGASGSAGASGVSGAAGATGGVSGASSAGVPAATGASGVSGASSTSAGASSTGSSTSPAASSTGNSAARMGGSAAGVLGVVGLFAGLLL</sequence>
<gene>
    <name evidence="3" type="ORF">BDQ12DRAFT_676030</name>
</gene>
<dbReference type="EMBL" id="ML213592">
    <property type="protein sequence ID" value="TFK42337.1"/>
    <property type="molecule type" value="Genomic_DNA"/>
</dbReference>
<dbReference type="PANTHER" id="PTHR34883">
    <property type="entry name" value="SERINE-RICH PROTEIN, PUTATIVE-RELATED-RELATED"/>
    <property type="match status" value="1"/>
</dbReference>
<dbReference type="AlphaFoldDB" id="A0A5C3MBQ1"/>
<keyword evidence="2" id="KW-0732">Signal</keyword>
<reference evidence="3 4" key="1">
    <citation type="journal article" date="2019" name="Nat. Ecol. Evol.">
        <title>Megaphylogeny resolves global patterns of mushroom evolution.</title>
        <authorList>
            <person name="Varga T."/>
            <person name="Krizsan K."/>
            <person name="Foldi C."/>
            <person name="Dima B."/>
            <person name="Sanchez-Garcia M."/>
            <person name="Sanchez-Ramirez S."/>
            <person name="Szollosi G.J."/>
            <person name="Szarkandi J.G."/>
            <person name="Papp V."/>
            <person name="Albert L."/>
            <person name="Andreopoulos W."/>
            <person name="Angelini C."/>
            <person name="Antonin V."/>
            <person name="Barry K.W."/>
            <person name="Bougher N.L."/>
            <person name="Buchanan P."/>
            <person name="Buyck B."/>
            <person name="Bense V."/>
            <person name="Catcheside P."/>
            <person name="Chovatia M."/>
            <person name="Cooper J."/>
            <person name="Damon W."/>
            <person name="Desjardin D."/>
            <person name="Finy P."/>
            <person name="Geml J."/>
            <person name="Haridas S."/>
            <person name="Hughes K."/>
            <person name="Justo A."/>
            <person name="Karasinski D."/>
            <person name="Kautmanova I."/>
            <person name="Kiss B."/>
            <person name="Kocsube S."/>
            <person name="Kotiranta H."/>
            <person name="LaButti K.M."/>
            <person name="Lechner B.E."/>
            <person name="Liimatainen K."/>
            <person name="Lipzen A."/>
            <person name="Lukacs Z."/>
            <person name="Mihaltcheva S."/>
            <person name="Morgado L.N."/>
            <person name="Niskanen T."/>
            <person name="Noordeloos M.E."/>
            <person name="Ohm R.A."/>
            <person name="Ortiz-Santana B."/>
            <person name="Ovrebo C."/>
            <person name="Racz N."/>
            <person name="Riley R."/>
            <person name="Savchenko A."/>
            <person name="Shiryaev A."/>
            <person name="Soop K."/>
            <person name="Spirin V."/>
            <person name="Szebenyi C."/>
            <person name="Tomsovsky M."/>
            <person name="Tulloss R.E."/>
            <person name="Uehling J."/>
            <person name="Grigoriev I.V."/>
            <person name="Vagvolgyi C."/>
            <person name="Papp T."/>
            <person name="Martin F.M."/>
            <person name="Miettinen O."/>
            <person name="Hibbett D.S."/>
            <person name="Nagy L.G."/>
        </authorList>
    </citation>
    <scope>NUCLEOTIDE SEQUENCE [LARGE SCALE GENOMIC DNA]</scope>
    <source>
        <strain evidence="3 4">CBS 166.37</strain>
    </source>
</reference>
<protein>
    <recommendedName>
        <fullName evidence="5">Cupredoxin</fullName>
    </recommendedName>
</protein>
<proteinExistence type="predicted"/>
<evidence type="ECO:0000313" key="4">
    <source>
        <dbReference type="Proteomes" id="UP000308652"/>
    </source>
</evidence>
<evidence type="ECO:0000256" key="1">
    <source>
        <dbReference type="SAM" id="MobiDB-lite"/>
    </source>
</evidence>
<name>A0A5C3MBQ1_9AGAR</name>
<evidence type="ECO:0000313" key="3">
    <source>
        <dbReference type="EMBL" id="TFK42337.1"/>
    </source>
</evidence>
<dbReference type="SUPFAM" id="SSF49503">
    <property type="entry name" value="Cupredoxins"/>
    <property type="match status" value="1"/>
</dbReference>
<evidence type="ECO:0000256" key="2">
    <source>
        <dbReference type="SAM" id="SignalP"/>
    </source>
</evidence>
<feature type="chain" id="PRO_5022684470" description="Cupredoxin" evidence="2">
    <location>
        <begin position="19"/>
        <end position="235"/>
    </location>
</feature>
<dbReference type="InterPro" id="IPR052953">
    <property type="entry name" value="Ser-rich/MCO-related"/>
</dbReference>
<dbReference type="OrthoDB" id="1921208at2759"/>
<dbReference type="InterPro" id="IPR008972">
    <property type="entry name" value="Cupredoxin"/>
</dbReference>
<keyword evidence="4" id="KW-1185">Reference proteome</keyword>
<organism evidence="3 4">
    <name type="scientific">Crucibulum laeve</name>
    <dbReference type="NCBI Taxonomy" id="68775"/>
    <lineage>
        <taxon>Eukaryota</taxon>
        <taxon>Fungi</taxon>
        <taxon>Dikarya</taxon>
        <taxon>Basidiomycota</taxon>
        <taxon>Agaricomycotina</taxon>
        <taxon>Agaricomycetes</taxon>
        <taxon>Agaricomycetidae</taxon>
        <taxon>Agaricales</taxon>
        <taxon>Agaricineae</taxon>
        <taxon>Nidulariaceae</taxon>
        <taxon>Crucibulum</taxon>
    </lineage>
</organism>
<accession>A0A5C3MBQ1</accession>